<protein>
    <recommendedName>
        <fullName evidence="1">NIF system FeS cluster assembly NifU C-terminal domain-containing protein</fullName>
    </recommendedName>
</protein>
<proteinExistence type="predicted"/>
<dbReference type="SUPFAM" id="SSF117916">
    <property type="entry name" value="Fe-S cluster assembly (FSCA) domain-like"/>
    <property type="match status" value="1"/>
</dbReference>
<dbReference type="Gene3D" id="2.60.300.12">
    <property type="entry name" value="HesB-like domain"/>
    <property type="match status" value="1"/>
</dbReference>
<evidence type="ECO:0000259" key="1">
    <source>
        <dbReference type="Pfam" id="PF01106"/>
    </source>
</evidence>
<feature type="domain" description="NIF system FeS cluster assembly NifU C-terminal" evidence="1">
    <location>
        <begin position="134"/>
        <end position="200"/>
    </location>
</feature>
<dbReference type="PANTHER" id="PTHR11178:SF51">
    <property type="entry name" value="FE_S BIOGENESIS PROTEIN NFUA"/>
    <property type="match status" value="1"/>
</dbReference>
<dbReference type="SUPFAM" id="SSF89360">
    <property type="entry name" value="HesB-like domain"/>
    <property type="match status" value="1"/>
</dbReference>
<sequence length="214" mass="22344">MSDQTTLDAAPSTDEPVISVTEAALAKVLEVRAGEDEPASLALQIDVTGVSGVDYVYDLAFTPISELPDGCHRWEFGGLEFAVGDESQSKLAGATLDLPSNPVQGGLVIRNPNRPNPLGDVGELVLEGEVPERITQLLDQNVNPMLASHGGFATLVGVEGHTAYVTMGGGCQGCAMSQATLTEGIQRAILEAIPEITEVVDATDHAAGDNPFFT</sequence>
<organism evidence="2">
    <name type="scientific">marine metagenome</name>
    <dbReference type="NCBI Taxonomy" id="408172"/>
    <lineage>
        <taxon>unclassified sequences</taxon>
        <taxon>metagenomes</taxon>
        <taxon>ecological metagenomes</taxon>
    </lineage>
</organism>
<dbReference type="PANTHER" id="PTHR11178">
    <property type="entry name" value="IRON-SULFUR CLUSTER SCAFFOLD PROTEIN NFU-RELATED"/>
    <property type="match status" value="1"/>
</dbReference>
<dbReference type="EMBL" id="UINC01000754">
    <property type="protein sequence ID" value="SUZ60617.1"/>
    <property type="molecule type" value="Genomic_DNA"/>
</dbReference>
<dbReference type="AlphaFoldDB" id="A0A381P2B1"/>
<dbReference type="GO" id="GO:0005506">
    <property type="term" value="F:iron ion binding"/>
    <property type="evidence" value="ECO:0007669"/>
    <property type="project" value="InterPro"/>
</dbReference>
<dbReference type="InterPro" id="IPR034904">
    <property type="entry name" value="FSCA_dom_sf"/>
</dbReference>
<name>A0A381P2B1_9ZZZZ</name>
<evidence type="ECO:0000313" key="2">
    <source>
        <dbReference type="EMBL" id="SUZ60617.1"/>
    </source>
</evidence>
<dbReference type="Gene3D" id="3.30.300.130">
    <property type="entry name" value="Fe-S cluster assembly (FSCA)"/>
    <property type="match status" value="1"/>
</dbReference>
<dbReference type="Pfam" id="PF01106">
    <property type="entry name" value="NifU"/>
    <property type="match status" value="1"/>
</dbReference>
<dbReference type="InterPro" id="IPR001075">
    <property type="entry name" value="NIF_FeS_clus_asmbl_NifU_C"/>
</dbReference>
<dbReference type="GO" id="GO:0051536">
    <property type="term" value="F:iron-sulfur cluster binding"/>
    <property type="evidence" value="ECO:0007669"/>
    <property type="project" value="InterPro"/>
</dbReference>
<reference evidence="2" key="1">
    <citation type="submission" date="2018-05" db="EMBL/GenBank/DDBJ databases">
        <authorList>
            <person name="Lanie J.A."/>
            <person name="Ng W.-L."/>
            <person name="Kazmierczak K.M."/>
            <person name="Andrzejewski T.M."/>
            <person name="Davidsen T.M."/>
            <person name="Wayne K.J."/>
            <person name="Tettelin H."/>
            <person name="Glass J.I."/>
            <person name="Rusch D."/>
            <person name="Podicherti R."/>
            <person name="Tsui H.-C.T."/>
            <person name="Winkler M.E."/>
        </authorList>
    </citation>
    <scope>NUCLEOTIDE SEQUENCE</scope>
</reference>
<accession>A0A381P2B1</accession>
<dbReference type="InterPro" id="IPR035903">
    <property type="entry name" value="HesB-like_dom_sf"/>
</dbReference>
<dbReference type="GO" id="GO:0016226">
    <property type="term" value="P:iron-sulfur cluster assembly"/>
    <property type="evidence" value="ECO:0007669"/>
    <property type="project" value="InterPro"/>
</dbReference>
<gene>
    <name evidence="2" type="ORF">METZ01_LOCUS13471</name>
</gene>